<comment type="caution">
    <text evidence="2">The sequence shown here is derived from an EMBL/GenBank/DDBJ whole genome shotgun (WGS) entry which is preliminary data.</text>
</comment>
<proteinExistence type="predicted"/>
<sequence length="141" mass="15780">MENVQKPKVGAGIKTMSIIQLVFSFVGLWNIKSYFVNNDKTNAALRTLNLPEVTNLTITIGLVFTIVLAVSVILILKKKELGIYIYFITVVANIVYSIVNVGFKPFVLLSLIVPVIMAVLMGIFIWKKKEIFSTETKNIEV</sequence>
<keyword evidence="1" id="KW-1133">Transmembrane helix</keyword>
<gene>
    <name evidence="2" type="ORF">HLQ16_14195</name>
</gene>
<dbReference type="EMBL" id="JABEYB010000010">
    <property type="protein sequence ID" value="NNU77086.1"/>
    <property type="molecule type" value="Genomic_DNA"/>
</dbReference>
<dbReference type="AlphaFoldDB" id="A0A7Y3WTF2"/>
<protein>
    <submittedName>
        <fullName evidence="2">Uncharacterized protein</fullName>
    </submittedName>
</protein>
<name>A0A7Y3WTF2_9CLOT</name>
<evidence type="ECO:0000313" key="2">
    <source>
        <dbReference type="EMBL" id="NNU77086.1"/>
    </source>
</evidence>
<reference evidence="2 3" key="1">
    <citation type="submission" date="2020-05" db="EMBL/GenBank/DDBJ databases">
        <title>Complete genome of Clostridium estertheticum subspecies estertheticum, isolated from Vacuum packed lamb meat from New Zealand imported to Switzerland.</title>
        <authorList>
            <person name="Wambui J."/>
            <person name="Stevens M.J.A."/>
            <person name="Stephan R."/>
        </authorList>
    </citation>
    <scope>NUCLEOTIDE SEQUENCE [LARGE SCALE GENOMIC DNA]</scope>
    <source>
        <strain evidence="2 3">CEST001</strain>
    </source>
</reference>
<evidence type="ECO:0000256" key="1">
    <source>
        <dbReference type="SAM" id="Phobius"/>
    </source>
</evidence>
<organism evidence="2 3">
    <name type="scientific">Clostridium estertheticum</name>
    <dbReference type="NCBI Taxonomy" id="238834"/>
    <lineage>
        <taxon>Bacteria</taxon>
        <taxon>Bacillati</taxon>
        <taxon>Bacillota</taxon>
        <taxon>Clostridia</taxon>
        <taxon>Eubacteriales</taxon>
        <taxon>Clostridiaceae</taxon>
        <taxon>Clostridium</taxon>
    </lineage>
</organism>
<accession>A0A7Y3WTF2</accession>
<keyword evidence="1" id="KW-0472">Membrane</keyword>
<feature type="transmembrane region" description="Helical" evidence="1">
    <location>
        <begin position="105"/>
        <end position="126"/>
    </location>
</feature>
<evidence type="ECO:0000313" key="3">
    <source>
        <dbReference type="Proteomes" id="UP000531659"/>
    </source>
</evidence>
<dbReference type="RefSeq" id="WP_171297759.1">
    <property type="nucleotide sequence ID" value="NZ_CP087098.1"/>
</dbReference>
<feature type="transmembrane region" description="Helical" evidence="1">
    <location>
        <begin position="56"/>
        <end position="76"/>
    </location>
</feature>
<dbReference type="Proteomes" id="UP000531659">
    <property type="component" value="Unassembled WGS sequence"/>
</dbReference>
<feature type="transmembrane region" description="Helical" evidence="1">
    <location>
        <begin position="12"/>
        <end position="31"/>
    </location>
</feature>
<feature type="transmembrane region" description="Helical" evidence="1">
    <location>
        <begin position="83"/>
        <end position="99"/>
    </location>
</feature>
<keyword evidence="1" id="KW-0812">Transmembrane</keyword>